<dbReference type="Proteomes" id="UP000829720">
    <property type="component" value="Unassembled WGS sequence"/>
</dbReference>
<organism evidence="2 3">
    <name type="scientific">Albula goreensis</name>
    <dbReference type="NCBI Taxonomy" id="1534307"/>
    <lineage>
        <taxon>Eukaryota</taxon>
        <taxon>Metazoa</taxon>
        <taxon>Chordata</taxon>
        <taxon>Craniata</taxon>
        <taxon>Vertebrata</taxon>
        <taxon>Euteleostomi</taxon>
        <taxon>Actinopterygii</taxon>
        <taxon>Neopterygii</taxon>
        <taxon>Teleostei</taxon>
        <taxon>Albuliformes</taxon>
        <taxon>Albulidae</taxon>
        <taxon>Albula</taxon>
    </lineage>
</organism>
<name>A0A8T3CJL5_9TELE</name>
<proteinExistence type="predicted"/>
<dbReference type="AlphaFoldDB" id="A0A8T3CJL5"/>
<comment type="caution">
    <text evidence="2">The sequence shown here is derived from an EMBL/GenBank/DDBJ whole genome shotgun (WGS) entry which is preliminary data.</text>
</comment>
<evidence type="ECO:0000256" key="1">
    <source>
        <dbReference type="SAM" id="SignalP"/>
    </source>
</evidence>
<gene>
    <name evidence="2" type="ORF">AGOR_G00228770</name>
</gene>
<evidence type="ECO:0000313" key="3">
    <source>
        <dbReference type="Proteomes" id="UP000829720"/>
    </source>
</evidence>
<reference evidence="2" key="1">
    <citation type="submission" date="2021-01" db="EMBL/GenBank/DDBJ databases">
        <authorList>
            <person name="Zahm M."/>
            <person name="Roques C."/>
            <person name="Cabau C."/>
            <person name="Klopp C."/>
            <person name="Donnadieu C."/>
            <person name="Jouanno E."/>
            <person name="Lampietro C."/>
            <person name="Louis A."/>
            <person name="Herpin A."/>
            <person name="Echchiki A."/>
            <person name="Berthelot C."/>
            <person name="Parey E."/>
            <person name="Roest-Crollius H."/>
            <person name="Braasch I."/>
            <person name="Postlethwait J."/>
            <person name="Bobe J."/>
            <person name="Montfort J."/>
            <person name="Bouchez O."/>
            <person name="Begum T."/>
            <person name="Mejri S."/>
            <person name="Adams A."/>
            <person name="Chen W.-J."/>
            <person name="Guiguen Y."/>
        </authorList>
    </citation>
    <scope>NUCLEOTIDE SEQUENCE</scope>
    <source>
        <tissue evidence="2">Blood</tissue>
    </source>
</reference>
<accession>A0A8T3CJL5</accession>
<keyword evidence="3" id="KW-1185">Reference proteome</keyword>
<feature type="chain" id="PRO_5035942804" evidence="1">
    <location>
        <begin position="27"/>
        <end position="718"/>
    </location>
</feature>
<dbReference type="EMBL" id="JAERUA010000022">
    <property type="protein sequence ID" value="KAI1884666.1"/>
    <property type="molecule type" value="Genomic_DNA"/>
</dbReference>
<protein>
    <submittedName>
        <fullName evidence="2">Uncharacterized protein</fullName>
    </submittedName>
</protein>
<feature type="signal peptide" evidence="1">
    <location>
        <begin position="1"/>
        <end position="26"/>
    </location>
</feature>
<sequence length="718" mass="81218">MGTYRNFFIIALAVMATGYLATPASAQPSVTANNFLHCMGLNSTDMSDSKMHEYKLRTLMGEALDIYAFLRSTVGHDSILELAAHINVSVPQDMQLQSTIFIQLWFQVKLKPVLMAVPKEALSCLGAMNFSCETYQIMVKELSDHFSSLDPARQKYIYMSFMKPFLHRMNDTSGKGCVSEEKNSEAWLMKNFGAFRVLAQFKDFSALNMAFDGLAVLHLLTPEQKAELLLHPEMGHVDNASVSLVFESLLKPLLNNEHNKPEAMVNQTSPIHNQKEGLKGFLDYLKPLGSFVKHFVSLTHKTNVSSMRSHKLTQAVLNWTLAELAGHFPKNITLKNDTKPSSPPTAETFDLTEMNDWFQHVVVPVLKRFLPHNQTEIPQDLTDIFYHVFSLNMTVSPPPFGAKDNCAFIDDNVCPIPNTVENLAHIFGCISKTNLSVEHVGPLVNMLKDQYVNLVQSMNVTSLPEMAVQPQLNSFTSESFQDVDFTDLWFYVKMRPFLPHVSAEFLSCLSTKKFSCESYAALIMGMTHYMSAMKHERQEMVYKHFIYPFLAHRQNKGMSCMANDSREWVMKNFGGFSVFAPLQHFFSLHSNFSALEALPVLSPKQAAELIVLTHPGLPQRDVIIHRVFDNLREPKDYTTFLPHLVMFVKEMPLSCPSTQLISMRLRHALSSTPKEAEPAIWASMSALRLTVPGDCMLRPMDKECPFTPWNGKFIIRSG</sequence>
<dbReference type="OrthoDB" id="9329195at2759"/>
<keyword evidence="1" id="KW-0732">Signal</keyword>
<evidence type="ECO:0000313" key="2">
    <source>
        <dbReference type="EMBL" id="KAI1884666.1"/>
    </source>
</evidence>